<comment type="caution">
    <text evidence="2">The sequence shown here is derived from an EMBL/GenBank/DDBJ whole genome shotgun (WGS) entry which is preliminary data.</text>
</comment>
<dbReference type="RefSeq" id="WP_034521760.1">
    <property type="nucleotide sequence ID" value="NZ_BAYX01000004.1"/>
</dbReference>
<gene>
    <name evidence="2" type="ORF">RRH01S_04_02090</name>
</gene>
<evidence type="ECO:0000313" key="2">
    <source>
        <dbReference type="EMBL" id="GAJ92656.1"/>
    </source>
</evidence>
<organism evidence="2 3">
    <name type="scientific">Rhizobium rhizogenes NBRC 13257</name>
    <dbReference type="NCBI Taxonomy" id="1220581"/>
    <lineage>
        <taxon>Bacteria</taxon>
        <taxon>Pseudomonadati</taxon>
        <taxon>Pseudomonadota</taxon>
        <taxon>Alphaproteobacteria</taxon>
        <taxon>Hyphomicrobiales</taxon>
        <taxon>Rhizobiaceae</taxon>
        <taxon>Rhizobium/Agrobacterium group</taxon>
        <taxon>Rhizobium</taxon>
    </lineage>
</organism>
<dbReference type="Proteomes" id="UP000026941">
    <property type="component" value="Unassembled WGS sequence"/>
</dbReference>
<dbReference type="Pfam" id="PF11769">
    <property type="entry name" value="DUF3313"/>
    <property type="match status" value="1"/>
</dbReference>
<feature type="signal peptide" evidence="1">
    <location>
        <begin position="1"/>
        <end position="28"/>
    </location>
</feature>
<reference evidence="2 3" key="1">
    <citation type="submission" date="2014-05" db="EMBL/GenBank/DDBJ databases">
        <title>Whole genome shotgun sequence of Rhizobium rhizogenes NBRC 13257.</title>
        <authorList>
            <person name="Katano-Makiyama Y."/>
            <person name="Hosoyama A."/>
            <person name="Hashimoto M."/>
            <person name="Hosoyama Y."/>
            <person name="Noguchi M."/>
            <person name="Tsuchikane K."/>
            <person name="Kimura A."/>
            <person name="Ohji S."/>
            <person name="Ichikawa N."/>
            <person name="Yamazoe A."/>
            <person name="Fujita N."/>
        </authorList>
    </citation>
    <scope>NUCLEOTIDE SEQUENCE [LARGE SCALE GENOMIC DNA]</scope>
    <source>
        <strain evidence="2 3">NBRC 13257</strain>
    </source>
</reference>
<dbReference type="InterPro" id="IPR021747">
    <property type="entry name" value="DUF3313"/>
</dbReference>
<accession>A0AA87PZI7</accession>
<keyword evidence="1" id="KW-0732">Signal</keyword>
<name>A0AA87PZI7_RHIRH</name>
<evidence type="ECO:0000313" key="3">
    <source>
        <dbReference type="Proteomes" id="UP000026941"/>
    </source>
</evidence>
<evidence type="ECO:0000256" key="1">
    <source>
        <dbReference type="SAM" id="SignalP"/>
    </source>
</evidence>
<dbReference type="PROSITE" id="PS51257">
    <property type="entry name" value="PROKAR_LIPOPROTEIN"/>
    <property type="match status" value="1"/>
</dbReference>
<dbReference type="EMBL" id="BAYX01000004">
    <property type="protein sequence ID" value="GAJ92656.1"/>
    <property type="molecule type" value="Genomic_DNA"/>
</dbReference>
<proteinExistence type="predicted"/>
<evidence type="ECO:0008006" key="4">
    <source>
        <dbReference type="Google" id="ProtNLM"/>
    </source>
</evidence>
<dbReference type="GeneID" id="86850047"/>
<protein>
    <recommendedName>
        <fullName evidence="4">DUF3313 domain-containing protein</fullName>
    </recommendedName>
</protein>
<dbReference type="AlphaFoldDB" id="A0AA87PZI7"/>
<sequence>MTFSLRLPEMRSQGVFCVVLLLSLSSCASVPLHQGTSLGSYADMTASGGSLTKAKLRVDPAPVLAAQTVRIVRTSAQIGNSGAFDPKNLALVTNAIDRALCTGLSDRFQVVASNQPADLVVHATVTDIVPTNRTAAATSAVASLGTSVALAVPIPRIPIGLGGLSVEAEAVGLDGTQKAAMLWSRGANMLTTKARISTVGDAYSLSSAFGADFSRMLVKGQDPFKGTSMIPSAQKIKASLGGGPKYDACKAFGSAPGITGAVAGQLGLPPGWSDKGAATTQ</sequence>
<feature type="chain" id="PRO_5041735865" description="DUF3313 domain-containing protein" evidence="1">
    <location>
        <begin position="29"/>
        <end position="281"/>
    </location>
</feature>